<accession>J3LXV8</accession>
<keyword evidence="2" id="KW-1185">Reference proteome</keyword>
<evidence type="ECO:0000313" key="1">
    <source>
        <dbReference type="EnsemblPlants" id="OB04G19830.1"/>
    </source>
</evidence>
<name>J3LXV8_ORYBR</name>
<dbReference type="AlphaFoldDB" id="J3LXV8"/>
<reference evidence="1" key="2">
    <citation type="submission" date="2013-04" db="UniProtKB">
        <authorList>
            <consortium name="EnsemblPlants"/>
        </authorList>
    </citation>
    <scope>IDENTIFICATION</scope>
</reference>
<dbReference type="Gramene" id="OB04G19830.1">
    <property type="protein sequence ID" value="OB04G19830.1"/>
    <property type="gene ID" value="OB04G19830"/>
</dbReference>
<dbReference type="Proteomes" id="UP000006038">
    <property type="component" value="Chromosome 4"/>
</dbReference>
<evidence type="ECO:0000313" key="2">
    <source>
        <dbReference type="Proteomes" id="UP000006038"/>
    </source>
</evidence>
<dbReference type="HOGENOM" id="CLU_3038575_0_0_1"/>
<protein>
    <submittedName>
        <fullName evidence="1">Uncharacterized protein</fullName>
    </submittedName>
</protein>
<reference evidence="1" key="1">
    <citation type="journal article" date="2013" name="Nat. Commun.">
        <title>Whole-genome sequencing of Oryza brachyantha reveals mechanisms underlying Oryza genome evolution.</title>
        <authorList>
            <person name="Chen J."/>
            <person name="Huang Q."/>
            <person name="Gao D."/>
            <person name="Wang J."/>
            <person name="Lang Y."/>
            <person name="Liu T."/>
            <person name="Li B."/>
            <person name="Bai Z."/>
            <person name="Luis Goicoechea J."/>
            <person name="Liang C."/>
            <person name="Chen C."/>
            <person name="Zhang W."/>
            <person name="Sun S."/>
            <person name="Liao Y."/>
            <person name="Zhang X."/>
            <person name="Yang L."/>
            <person name="Song C."/>
            <person name="Wang M."/>
            <person name="Shi J."/>
            <person name="Liu G."/>
            <person name="Liu J."/>
            <person name="Zhou H."/>
            <person name="Zhou W."/>
            <person name="Yu Q."/>
            <person name="An N."/>
            <person name="Chen Y."/>
            <person name="Cai Q."/>
            <person name="Wang B."/>
            <person name="Liu B."/>
            <person name="Min J."/>
            <person name="Huang Y."/>
            <person name="Wu H."/>
            <person name="Li Z."/>
            <person name="Zhang Y."/>
            <person name="Yin Y."/>
            <person name="Song W."/>
            <person name="Jiang J."/>
            <person name="Jackson S.A."/>
            <person name="Wing R.A."/>
            <person name="Wang J."/>
            <person name="Chen M."/>
        </authorList>
    </citation>
    <scope>NUCLEOTIDE SEQUENCE [LARGE SCALE GENOMIC DNA]</scope>
    <source>
        <strain evidence="1">cv. IRGC 101232</strain>
    </source>
</reference>
<organism evidence="1">
    <name type="scientific">Oryza brachyantha</name>
    <name type="common">malo sina</name>
    <dbReference type="NCBI Taxonomy" id="4533"/>
    <lineage>
        <taxon>Eukaryota</taxon>
        <taxon>Viridiplantae</taxon>
        <taxon>Streptophyta</taxon>
        <taxon>Embryophyta</taxon>
        <taxon>Tracheophyta</taxon>
        <taxon>Spermatophyta</taxon>
        <taxon>Magnoliopsida</taxon>
        <taxon>Liliopsida</taxon>
        <taxon>Poales</taxon>
        <taxon>Poaceae</taxon>
        <taxon>BOP clade</taxon>
        <taxon>Oryzoideae</taxon>
        <taxon>Oryzeae</taxon>
        <taxon>Oryzinae</taxon>
        <taxon>Oryza</taxon>
    </lineage>
</organism>
<sequence length="55" mass="6128">EVSKHACSHARRIELERSLPAPSNPLNLALSCRDLTSPIILFFAFASYKMTITLP</sequence>
<proteinExistence type="predicted"/>
<dbReference type="EnsemblPlants" id="OB04G19830.1">
    <property type="protein sequence ID" value="OB04G19830.1"/>
    <property type="gene ID" value="OB04G19830"/>
</dbReference>